<protein>
    <recommendedName>
        <fullName evidence="5">Pentatricopeptide repeat-containing protein</fullName>
    </recommendedName>
</protein>
<dbReference type="PANTHER" id="PTHR47926:SF533">
    <property type="entry name" value="DYW DOMAIN-CONTAINING PROTEIN"/>
    <property type="match status" value="1"/>
</dbReference>
<evidence type="ECO:0000256" key="2">
    <source>
        <dbReference type="PROSITE-ProRule" id="PRU00708"/>
    </source>
</evidence>
<dbReference type="InterPro" id="IPR046848">
    <property type="entry name" value="E_motif"/>
</dbReference>
<dbReference type="InterPro" id="IPR002885">
    <property type="entry name" value="PPR_rpt"/>
</dbReference>
<dbReference type="FunFam" id="1.25.40.10:FF:000381">
    <property type="entry name" value="Pentatricopeptide repeat-containing protein"/>
    <property type="match status" value="1"/>
</dbReference>
<dbReference type="FunFam" id="1.25.40.10:FF:000158">
    <property type="entry name" value="pentatricopeptide repeat-containing protein At2g33680"/>
    <property type="match status" value="1"/>
</dbReference>
<feature type="repeat" description="PPR" evidence="2">
    <location>
        <begin position="809"/>
        <end position="843"/>
    </location>
</feature>
<feature type="repeat" description="PPR" evidence="2">
    <location>
        <begin position="607"/>
        <end position="641"/>
    </location>
</feature>
<dbReference type="GO" id="GO:0003723">
    <property type="term" value="F:RNA binding"/>
    <property type="evidence" value="ECO:0007669"/>
    <property type="project" value="InterPro"/>
</dbReference>
<feature type="repeat" description="PPR" evidence="2">
    <location>
        <begin position="708"/>
        <end position="742"/>
    </location>
</feature>
<feature type="repeat" description="PPR" evidence="2">
    <location>
        <begin position="105"/>
        <end position="139"/>
    </location>
</feature>
<keyword evidence="1" id="KW-0677">Repeat</keyword>
<dbReference type="PANTHER" id="PTHR47926">
    <property type="entry name" value="PENTATRICOPEPTIDE REPEAT-CONTAINING PROTEIN"/>
    <property type="match status" value="1"/>
</dbReference>
<dbReference type="AlphaFoldDB" id="A0A9D4UMN1"/>
<dbReference type="EMBL" id="JABFUD020000014">
    <property type="protein sequence ID" value="KAI5070701.1"/>
    <property type="molecule type" value="Genomic_DNA"/>
</dbReference>
<reference evidence="3" key="1">
    <citation type="submission" date="2021-01" db="EMBL/GenBank/DDBJ databases">
        <title>Adiantum capillus-veneris genome.</title>
        <authorList>
            <person name="Fang Y."/>
            <person name="Liao Q."/>
        </authorList>
    </citation>
    <scope>NUCLEOTIDE SEQUENCE</scope>
    <source>
        <strain evidence="3">H3</strain>
        <tissue evidence="3">Leaf</tissue>
    </source>
</reference>
<dbReference type="PROSITE" id="PS51375">
    <property type="entry name" value="PPR"/>
    <property type="match status" value="6"/>
</dbReference>
<name>A0A9D4UMN1_ADICA</name>
<sequence>MVPFDKNNLNCLIEICEPKGHHGPHRTTDCLRPHHASLTWDYIHSLIQECASEKDLTRSRHIQKLIIFHGLDSITFYNDHLIRLYASCACLNEADVVFCRVPRPSFYTWTALITAHADLGKCSTALRLFETMRNDGYSPNKCLLLCILKICCDKSYSDLGDLVYDQLIRVRLESDVALGSLLVRVYGKCGCLHEAQSIFDHLAGRDTILWSAMVTAYCENGLYYVALNLLERMLREGTNPDDVMFLCMLKVCSSTRALDEGRLIHDLLITYGLESDVTMGSSLVDLYAKCGCLNEAQSTFDTLDHTNTVSWNALIAGYAQLGVPAMGLFDRMQKEEFSADKVTFLSVLKSCRANGDVVHGARLHGQIALQGLDNDMLITSALVGLYAKCGRLKEADGLFLKMPVKDVIAWGELINGCAEAGERSLALELFKAMQETGISPTEVTYLHALKACSSIENIDDGRLINHDIILYGFESNDAVGSSLVDMYAKCMELDDAHKIFDSMTCQDVVSWGVLIAAYTGYDNYAALEVFEKMQKQGVKADKCIYLLIIKACGTECNVLHGRLVHNLFVEGNSKVDMDLVNSLVDMYAKCGFIEDACKTFESSSHQGASAWGALIAACIENGFPQTTFGLFARLQELGLTPDNASLVSILKACGNTEDIQKGRLVHSYLMSDGNYFDSLIGNSLISMYFKCGLLREAANVFKHLKDPDSISWDSMIAGYSQNGHGVSALECFQTMQEQGLSPGPSTFACTLKACSIEGLSCQGRLLHDQILRNGVEKDLVVGNALVDMYAKCGGLDDAQKVFTSMTLRDEVSWGAILACNSLHGDPSNVLQLFARMQLDGIKPDRVTASCAAKACSSIGVMKLGKLIHDKVLKSGLETNVVVGTALVDMYVKFQSPKEALKAYDRIQHANEASWTAIMSASVQEGQMQHVKGWVNDLRMEGFVPDNRTHTSILAAGTRTGQIKEASLYIKNTMDGNAITPGIDHLNCVIDALGRVGQLNEAEEVLLTMPMAPDIIGWVSLLTACQTFGNMEVGSVCLDHVAKLDLNGTGSYVMTANMYADAQKWHKVSSVLNIRKSVGAWKLPGKAWLELAEGLHVFNVGEGLAAQGEVCSFKAVKKKMREQGFVPQVDLVLENRSEFEVSENLLVSASSKFTNQVINPAPTLLSCVESCRGER</sequence>
<dbReference type="FunFam" id="1.25.40.10:FF:000073">
    <property type="entry name" value="Pentatricopeptide repeat-containing protein chloroplastic"/>
    <property type="match status" value="3"/>
</dbReference>
<evidence type="ECO:0000256" key="1">
    <source>
        <dbReference type="ARBA" id="ARBA00022737"/>
    </source>
</evidence>
<dbReference type="InterPro" id="IPR011990">
    <property type="entry name" value="TPR-like_helical_dom_sf"/>
</dbReference>
<evidence type="ECO:0000313" key="4">
    <source>
        <dbReference type="Proteomes" id="UP000886520"/>
    </source>
</evidence>
<proteinExistence type="predicted"/>
<accession>A0A9D4UMN1</accession>
<evidence type="ECO:0008006" key="5">
    <source>
        <dbReference type="Google" id="ProtNLM"/>
    </source>
</evidence>
<dbReference type="Pfam" id="PF13812">
    <property type="entry name" value="PPR_3"/>
    <property type="match status" value="2"/>
</dbReference>
<dbReference type="GO" id="GO:0048731">
    <property type="term" value="P:system development"/>
    <property type="evidence" value="ECO:0007669"/>
    <property type="project" value="UniProtKB-ARBA"/>
</dbReference>
<feature type="repeat" description="PPR" evidence="2">
    <location>
        <begin position="406"/>
        <end position="440"/>
    </location>
</feature>
<dbReference type="Proteomes" id="UP000886520">
    <property type="component" value="Chromosome 14"/>
</dbReference>
<gene>
    <name evidence="3" type="ORF">GOP47_0015044</name>
</gene>
<dbReference type="Pfam" id="PF01535">
    <property type="entry name" value="PPR"/>
    <property type="match status" value="9"/>
</dbReference>
<dbReference type="Pfam" id="PF20431">
    <property type="entry name" value="E_motif"/>
    <property type="match status" value="1"/>
</dbReference>
<dbReference type="Gene3D" id="1.25.40.10">
    <property type="entry name" value="Tetratricopeptide repeat domain"/>
    <property type="match status" value="10"/>
</dbReference>
<feature type="repeat" description="PPR" evidence="2">
    <location>
        <begin position="206"/>
        <end position="240"/>
    </location>
</feature>
<dbReference type="OrthoDB" id="1896444at2759"/>
<evidence type="ECO:0000313" key="3">
    <source>
        <dbReference type="EMBL" id="KAI5070701.1"/>
    </source>
</evidence>
<organism evidence="3 4">
    <name type="scientific">Adiantum capillus-veneris</name>
    <name type="common">Maidenhair fern</name>
    <dbReference type="NCBI Taxonomy" id="13818"/>
    <lineage>
        <taxon>Eukaryota</taxon>
        <taxon>Viridiplantae</taxon>
        <taxon>Streptophyta</taxon>
        <taxon>Embryophyta</taxon>
        <taxon>Tracheophyta</taxon>
        <taxon>Polypodiopsida</taxon>
        <taxon>Polypodiidae</taxon>
        <taxon>Polypodiales</taxon>
        <taxon>Pteridineae</taxon>
        <taxon>Pteridaceae</taxon>
        <taxon>Vittarioideae</taxon>
        <taxon>Adiantum</taxon>
    </lineage>
</organism>
<dbReference type="GO" id="GO:0009451">
    <property type="term" value="P:RNA modification"/>
    <property type="evidence" value="ECO:0007669"/>
    <property type="project" value="InterPro"/>
</dbReference>
<comment type="caution">
    <text evidence="3">The sequence shown here is derived from an EMBL/GenBank/DDBJ whole genome shotgun (WGS) entry which is preliminary data.</text>
</comment>
<dbReference type="InterPro" id="IPR046960">
    <property type="entry name" value="PPR_At4g14850-like_plant"/>
</dbReference>
<dbReference type="Pfam" id="PF13041">
    <property type="entry name" value="PPR_2"/>
    <property type="match status" value="2"/>
</dbReference>
<keyword evidence="4" id="KW-1185">Reference proteome</keyword>
<dbReference type="NCBIfam" id="TIGR00756">
    <property type="entry name" value="PPR"/>
    <property type="match status" value="4"/>
</dbReference>